<dbReference type="Gene3D" id="1.10.340.70">
    <property type="match status" value="1"/>
</dbReference>
<dbReference type="FunFam" id="1.10.340.70:FF:000001">
    <property type="entry name" value="Retrovirus-related Pol polyprotein from transposon gypsy-like Protein"/>
    <property type="match status" value="1"/>
</dbReference>
<feature type="non-terminal residue" evidence="10">
    <location>
        <position position="1"/>
    </location>
</feature>
<feature type="domain" description="Reverse transcriptase" evidence="8">
    <location>
        <begin position="311"/>
        <end position="490"/>
    </location>
</feature>
<dbReference type="GO" id="GO:0004519">
    <property type="term" value="F:endonuclease activity"/>
    <property type="evidence" value="ECO:0007669"/>
    <property type="project" value="UniProtKB-KW"/>
</dbReference>
<feature type="region of interest" description="Disordered" evidence="7">
    <location>
        <begin position="557"/>
        <end position="581"/>
    </location>
</feature>
<proteinExistence type="predicted"/>
<keyword evidence="1" id="KW-0808">Transferase</keyword>
<dbReference type="Pfam" id="PF17921">
    <property type="entry name" value="Integrase_H2C2"/>
    <property type="match status" value="1"/>
</dbReference>
<dbReference type="InterPro" id="IPR041588">
    <property type="entry name" value="Integrase_H2C2"/>
</dbReference>
<dbReference type="Gene3D" id="3.10.20.370">
    <property type="match status" value="1"/>
</dbReference>
<dbReference type="CDD" id="cd01647">
    <property type="entry name" value="RT_LTR"/>
    <property type="match status" value="1"/>
</dbReference>
<feature type="region of interest" description="Disordered" evidence="7">
    <location>
        <begin position="206"/>
        <end position="244"/>
    </location>
</feature>
<dbReference type="InterPro" id="IPR050951">
    <property type="entry name" value="Retrovirus_Pol_polyprotein"/>
</dbReference>
<evidence type="ECO:0000256" key="3">
    <source>
        <dbReference type="ARBA" id="ARBA00022722"/>
    </source>
</evidence>
<dbReference type="GO" id="GO:0003676">
    <property type="term" value="F:nucleic acid binding"/>
    <property type="evidence" value="ECO:0007669"/>
    <property type="project" value="InterPro"/>
</dbReference>
<dbReference type="InterPro" id="IPR012337">
    <property type="entry name" value="RNaseH-like_sf"/>
</dbReference>
<dbReference type="Gene3D" id="3.10.10.10">
    <property type="entry name" value="HIV Type 1 Reverse Transcriptase, subunit A, domain 1"/>
    <property type="match status" value="1"/>
</dbReference>
<dbReference type="GO" id="GO:0016787">
    <property type="term" value="F:hydrolase activity"/>
    <property type="evidence" value="ECO:0007669"/>
    <property type="project" value="UniProtKB-KW"/>
</dbReference>
<evidence type="ECO:0000256" key="6">
    <source>
        <dbReference type="ARBA" id="ARBA00022918"/>
    </source>
</evidence>
<dbReference type="SUPFAM" id="SSF53098">
    <property type="entry name" value="Ribonuclease H-like"/>
    <property type="match status" value="1"/>
</dbReference>
<gene>
    <name evidence="10" type="ORF">PACLA_8A067484</name>
</gene>
<dbReference type="PROSITE" id="PS50994">
    <property type="entry name" value="INTEGRASE"/>
    <property type="match status" value="1"/>
</dbReference>
<dbReference type="InterPro" id="IPR043502">
    <property type="entry name" value="DNA/RNA_pol_sf"/>
</dbReference>
<sequence>DIRELLASGADLKLEAANGTRIPYNGWVGINFRLLDGATSEISVPFLVTKEELSIPIIGYNVIELFIKDNNPEQVLPAVTRSFVKTDANALINFIRSDSSESLCAVRTSKKNVIIPKGESVSVSCRANTGPVQCDSPVLFEPNEEVNWPSGLTIQETLTTIKMGKSSIIDIPVSNTTGRDIVLPKRLELGRLQLVRSVTPLEVKLSDEGTEYQEDSPADKSETSCKSNSNGPKESKVPEVDLSDLTTEQQRQAREMLCQEADAFAQDDEDIGCIKLQMKINLTDHEPVQKNYLSIPRPLYPEVKAYIEDLLNRNFIRKSRSPYSSSVVCVRKKDGGMRLCVDYRSLNKKTVPDRHPIPRIQETLDNLGGNQWFSVLDQGKAYHQGFVDRQSQPMTAFITPWGLYEWIRIPFGLTNAPANFQRFMENCLDDLRDNICIPYLDDVIVYSKTFGEHLHHLQQVLQRLKEHGVKLKPKKCELFKREVTFLGRIISANGYRMDPKATEAVTKLKGVRPKTVGEVRKIMGLLGVYRRSIANFSKIAKPLYDLLNWDKKLEKAEKTSNVTKRNTSKNSNNQRSSNSPIQWTQEHADILNILMERITSPPILAYPQYTEPFIVNTDASQDGLGAVLYQKQSGVMRVIAYTSRTLSPAENNYHLHSGKLEFLALKWAVTEQFRDYLYYAPEFTVFMDNNPLTYVLTTAKLNATGLRWVGELSDFNFNIKYRPGASNTDADSLSRLPGYFEQYMASCTQAVSQEELGATITSICAQGNGDVTWLSSFTTDQSLLYEDETFLLHNPSCGQINVVDIAQAQDRDRNIKRVKDIIKSQQTPTLKERKRETAEVKRFLFELPKLRIDSKSNILYHRSQVVLPQEFRRRVFKELHEDMGHLGSERVLDLARERFYWPYMRRDIEHFVTHVCGCLRQKRPNLPTREPLQSITTTSPFQLIGIDFVHLERSSGGYEYILVVVDHFTRYAQAYPTKNKAGITAADKIYNDFIPRFGFPERIHHDQGK</sequence>
<dbReference type="GO" id="GO:0015074">
    <property type="term" value="P:DNA integration"/>
    <property type="evidence" value="ECO:0007669"/>
    <property type="project" value="InterPro"/>
</dbReference>
<dbReference type="InterPro" id="IPR001584">
    <property type="entry name" value="Integrase_cat-core"/>
</dbReference>
<comment type="caution">
    <text evidence="10">The sequence shown here is derived from an EMBL/GenBank/DDBJ whole genome shotgun (WGS) entry which is preliminary data.</text>
</comment>
<dbReference type="InterPro" id="IPR043128">
    <property type="entry name" value="Rev_trsase/Diguanyl_cyclase"/>
</dbReference>
<dbReference type="InterPro" id="IPR041373">
    <property type="entry name" value="RT_RNaseH"/>
</dbReference>
<keyword evidence="2" id="KW-0548">Nucleotidyltransferase</keyword>
<dbReference type="Pfam" id="PF17917">
    <property type="entry name" value="RT_RNaseH"/>
    <property type="match status" value="1"/>
</dbReference>
<keyword evidence="4" id="KW-0255">Endonuclease</keyword>
<evidence type="ECO:0000256" key="5">
    <source>
        <dbReference type="ARBA" id="ARBA00022801"/>
    </source>
</evidence>
<dbReference type="OrthoDB" id="4369127at2759"/>
<keyword evidence="11" id="KW-1185">Reference proteome</keyword>
<evidence type="ECO:0000256" key="4">
    <source>
        <dbReference type="ARBA" id="ARBA00022759"/>
    </source>
</evidence>
<accession>A0A6S7JMT0</accession>
<organism evidence="10 11">
    <name type="scientific">Paramuricea clavata</name>
    <name type="common">Red gorgonian</name>
    <name type="synonym">Violescent sea-whip</name>
    <dbReference type="NCBI Taxonomy" id="317549"/>
    <lineage>
        <taxon>Eukaryota</taxon>
        <taxon>Metazoa</taxon>
        <taxon>Cnidaria</taxon>
        <taxon>Anthozoa</taxon>
        <taxon>Octocorallia</taxon>
        <taxon>Malacalcyonacea</taxon>
        <taxon>Plexauridae</taxon>
        <taxon>Paramuricea</taxon>
    </lineage>
</organism>
<feature type="domain" description="Integrase catalytic" evidence="9">
    <location>
        <begin position="936"/>
        <end position="1009"/>
    </location>
</feature>
<dbReference type="InterPro" id="IPR000477">
    <property type="entry name" value="RT_dom"/>
</dbReference>
<dbReference type="Gene3D" id="3.30.70.270">
    <property type="match status" value="2"/>
</dbReference>
<evidence type="ECO:0000256" key="2">
    <source>
        <dbReference type="ARBA" id="ARBA00022695"/>
    </source>
</evidence>
<evidence type="ECO:0000259" key="9">
    <source>
        <dbReference type="PROSITE" id="PS50994"/>
    </source>
</evidence>
<evidence type="ECO:0000313" key="10">
    <source>
        <dbReference type="EMBL" id="CAB4033875.1"/>
    </source>
</evidence>
<evidence type="ECO:0000313" key="11">
    <source>
        <dbReference type="Proteomes" id="UP001152795"/>
    </source>
</evidence>
<dbReference type="Gene3D" id="3.30.420.10">
    <property type="entry name" value="Ribonuclease H-like superfamily/Ribonuclease H"/>
    <property type="match status" value="1"/>
</dbReference>
<dbReference type="GO" id="GO:0003964">
    <property type="term" value="F:RNA-directed DNA polymerase activity"/>
    <property type="evidence" value="ECO:0007669"/>
    <property type="project" value="UniProtKB-KW"/>
</dbReference>
<dbReference type="PANTHER" id="PTHR37984:SF15">
    <property type="entry name" value="INTEGRASE CATALYTIC DOMAIN-CONTAINING PROTEIN"/>
    <property type="match status" value="1"/>
</dbReference>
<keyword evidence="6" id="KW-0695">RNA-directed DNA polymerase</keyword>
<dbReference type="PROSITE" id="PS50878">
    <property type="entry name" value="RT_POL"/>
    <property type="match status" value="1"/>
</dbReference>
<keyword evidence="5" id="KW-0378">Hydrolase</keyword>
<evidence type="ECO:0000259" key="8">
    <source>
        <dbReference type="PROSITE" id="PS50878"/>
    </source>
</evidence>
<evidence type="ECO:0000256" key="1">
    <source>
        <dbReference type="ARBA" id="ARBA00022679"/>
    </source>
</evidence>
<dbReference type="Pfam" id="PF00078">
    <property type="entry name" value="RVT_1"/>
    <property type="match status" value="1"/>
</dbReference>
<reference evidence="10" key="1">
    <citation type="submission" date="2020-04" db="EMBL/GenBank/DDBJ databases">
        <authorList>
            <person name="Alioto T."/>
            <person name="Alioto T."/>
            <person name="Gomez Garrido J."/>
        </authorList>
    </citation>
    <scope>NUCLEOTIDE SEQUENCE</scope>
    <source>
        <strain evidence="10">A484AB</strain>
    </source>
</reference>
<dbReference type="InterPro" id="IPR036397">
    <property type="entry name" value="RNaseH_sf"/>
</dbReference>
<dbReference type="EMBL" id="CACRXK020019627">
    <property type="protein sequence ID" value="CAB4033875.1"/>
    <property type="molecule type" value="Genomic_DNA"/>
</dbReference>
<evidence type="ECO:0000256" key="7">
    <source>
        <dbReference type="SAM" id="MobiDB-lite"/>
    </source>
</evidence>
<keyword evidence="3" id="KW-0540">Nuclease</keyword>
<dbReference type="SUPFAM" id="SSF56672">
    <property type="entry name" value="DNA/RNA polymerases"/>
    <property type="match status" value="1"/>
</dbReference>
<protein>
    <submittedName>
        <fullName evidence="10">Retrovirus-related Pol poly from transposon</fullName>
    </submittedName>
</protein>
<dbReference type="Proteomes" id="UP001152795">
    <property type="component" value="Unassembled WGS sequence"/>
</dbReference>
<dbReference type="CDD" id="cd09274">
    <property type="entry name" value="RNase_HI_RT_Ty3"/>
    <property type="match status" value="1"/>
</dbReference>
<name>A0A6S7JMT0_PARCT</name>
<dbReference type="FunFam" id="3.10.20.370:FF:000001">
    <property type="entry name" value="Retrovirus-related Pol polyprotein from transposon 17.6-like protein"/>
    <property type="match status" value="1"/>
</dbReference>
<dbReference type="AlphaFoldDB" id="A0A6S7JMT0"/>
<feature type="compositionally biased region" description="Low complexity" evidence="7">
    <location>
        <begin position="559"/>
        <end position="579"/>
    </location>
</feature>
<dbReference type="PANTHER" id="PTHR37984">
    <property type="entry name" value="PROTEIN CBG26694"/>
    <property type="match status" value="1"/>
</dbReference>